<evidence type="ECO:0000256" key="5">
    <source>
        <dbReference type="ARBA" id="ARBA00022741"/>
    </source>
</evidence>
<dbReference type="EMBL" id="CAJJDN010000061">
    <property type="protein sequence ID" value="CAD8093770.1"/>
    <property type="molecule type" value="Genomic_DNA"/>
</dbReference>
<evidence type="ECO:0000256" key="1">
    <source>
        <dbReference type="ARBA" id="ARBA00010886"/>
    </source>
</evidence>
<dbReference type="Proteomes" id="UP000692954">
    <property type="component" value="Unassembled WGS sequence"/>
</dbReference>
<keyword evidence="6" id="KW-0418">Kinase</keyword>
<dbReference type="FunFam" id="1.10.510.10:FF:001960">
    <property type="entry name" value="Uncharacterized protein"/>
    <property type="match status" value="1"/>
</dbReference>
<dbReference type="GO" id="GO:0004674">
    <property type="term" value="F:protein serine/threonine kinase activity"/>
    <property type="evidence" value="ECO:0007669"/>
    <property type="project" value="UniProtKB-KW"/>
</dbReference>
<organism evidence="13 14">
    <name type="scientific">Paramecium sonneborni</name>
    <dbReference type="NCBI Taxonomy" id="65129"/>
    <lineage>
        <taxon>Eukaryota</taxon>
        <taxon>Sar</taxon>
        <taxon>Alveolata</taxon>
        <taxon>Ciliophora</taxon>
        <taxon>Intramacronucleata</taxon>
        <taxon>Oligohymenophorea</taxon>
        <taxon>Peniculida</taxon>
        <taxon>Parameciidae</taxon>
        <taxon>Paramecium</taxon>
    </lineage>
</organism>
<protein>
    <recommendedName>
        <fullName evidence="2">non-specific serine/threonine protein kinase</fullName>
        <ecNumber evidence="2">2.7.11.1</ecNumber>
    </recommendedName>
</protein>
<accession>A0A8S1NNY4</accession>
<dbReference type="PROSITE" id="PS50011">
    <property type="entry name" value="PROTEIN_KINASE_DOM"/>
    <property type="match status" value="1"/>
</dbReference>
<keyword evidence="3 11" id="KW-0723">Serine/threonine-protein kinase</keyword>
<comment type="caution">
    <text evidence="13">The sequence shown here is derived from an EMBL/GenBank/DDBJ whole genome shotgun (WGS) entry which is preliminary data.</text>
</comment>
<dbReference type="PANTHER" id="PTHR44899">
    <property type="entry name" value="CAMK FAMILY PROTEIN KINASE"/>
    <property type="match status" value="1"/>
</dbReference>
<dbReference type="InterPro" id="IPR000719">
    <property type="entry name" value="Prot_kinase_dom"/>
</dbReference>
<keyword evidence="14" id="KW-1185">Reference proteome</keyword>
<comment type="catalytic activity">
    <reaction evidence="8">
        <text>L-threonyl-[protein] + ATP = O-phospho-L-threonyl-[protein] + ADP + H(+)</text>
        <dbReference type="Rhea" id="RHEA:46608"/>
        <dbReference type="Rhea" id="RHEA-COMP:11060"/>
        <dbReference type="Rhea" id="RHEA-COMP:11605"/>
        <dbReference type="ChEBI" id="CHEBI:15378"/>
        <dbReference type="ChEBI" id="CHEBI:30013"/>
        <dbReference type="ChEBI" id="CHEBI:30616"/>
        <dbReference type="ChEBI" id="CHEBI:61977"/>
        <dbReference type="ChEBI" id="CHEBI:456216"/>
        <dbReference type="EC" id="2.7.11.1"/>
    </reaction>
</comment>
<dbReference type="Pfam" id="PF00069">
    <property type="entry name" value="Pkinase"/>
    <property type="match status" value="1"/>
</dbReference>
<dbReference type="PROSITE" id="PS00108">
    <property type="entry name" value="PROTEIN_KINASE_ST"/>
    <property type="match status" value="1"/>
</dbReference>
<dbReference type="PANTHER" id="PTHR44899:SF6">
    <property type="entry name" value="SERINE_THREONINE PROTEIN KINASE"/>
    <property type="match status" value="1"/>
</dbReference>
<gene>
    <name evidence="13" type="ORF">PSON_ATCC_30995.1.T0610155</name>
</gene>
<feature type="domain" description="Protein kinase" evidence="12">
    <location>
        <begin position="6"/>
        <end position="261"/>
    </location>
</feature>
<dbReference type="OrthoDB" id="248923at2759"/>
<proteinExistence type="inferred from homology"/>
<dbReference type="FunFam" id="3.30.200.20:FF:000097">
    <property type="entry name" value="Probable serine/threonine-protein kinase nek1"/>
    <property type="match status" value="1"/>
</dbReference>
<evidence type="ECO:0000256" key="9">
    <source>
        <dbReference type="ARBA" id="ARBA00048679"/>
    </source>
</evidence>
<evidence type="ECO:0000256" key="10">
    <source>
        <dbReference type="PROSITE-ProRule" id="PRU10141"/>
    </source>
</evidence>
<reference evidence="13" key="1">
    <citation type="submission" date="2021-01" db="EMBL/GenBank/DDBJ databases">
        <authorList>
            <consortium name="Genoscope - CEA"/>
            <person name="William W."/>
        </authorList>
    </citation>
    <scope>NUCLEOTIDE SEQUENCE</scope>
</reference>
<evidence type="ECO:0000256" key="2">
    <source>
        <dbReference type="ARBA" id="ARBA00012513"/>
    </source>
</evidence>
<dbReference type="InterPro" id="IPR008271">
    <property type="entry name" value="Ser/Thr_kinase_AS"/>
</dbReference>
<feature type="binding site" evidence="10">
    <location>
        <position position="35"/>
    </location>
    <ligand>
        <name>ATP</name>
        <dbReference type="ChEBI" id="CHEBI:30616"/>
    </ligand>
</feature>
<evidence type="ECO:0000256" key="3">
    <source>
        <dbReference type="ARBA" id="ARBA00022527"/>
    </source>
</evidence>
<evidence type="ECO:0000256" key="7">
    <source>
        <dbReference type="ARBA" id="ARBA00022840"/>
    </source>
</evidence>
<evidence type="ECO:0000256" key="6">
    <source>
        <dbReference type="ARBA" id="ARBA00022777"/>
    </source>
</evidence>
<dbReference type="PROSITE" id="PS00107">
    <property type="entry name" value="PROTEIN_KINASE_ATP"/>
    <property type="match status" value="1"/>
</dbReference>
<evidence type="ECO:0000313" key="14">
    <source>
        <dbReference type="Proteomes" id="UP000692954"/>
    </source>
</evidence>
<keyword evidence="7 10" id="KW-0067">ATP-binding</keyword>
<evidence type="ECO:0000313" key="13">
    <source>
        <dbReference type="EMBL" id="CAD8093770.1"/>
    </source>
</evidence>
<keyword evidence="4" id="KW-0808">Transferase</keyword>
<comment type="similarity">
    <text evidence="1">Belongs to the protein kinase superfamily. NEK Ser/Thr protein kinase family. NIMA subfamily.</text>
</comment>
<evidence type="ECO:0000256" key="8">
    <source>
        <dbReference type="ARBA" id="ARBA00047899"/>
    </source>
</evidence>
<evidence type="ECO:0000256" key="4">
    <source>
        <dbReference type="ARBA" id="ARBA00022679"/>
    </source>
</evidence>
<comment type="catalytic activity">
    <reaction evidence="9">
        <text>L-seryl-[protein] + ATP = O-phospho-L-seryl-[protein] + ADP + H(+)</text>
        <dbReference type="Rhea" id="RHEA:17989"/>
        <dbReference type="Rhea" id="RHEA-COMP:9863"/>
        <dbReference type="Rhea" id="RHEA-COMP:11604"/>
        <dbReference type="ChEBI" id="CHEBI:15378"/>
        <dbReference type="ChEBI" id="CHEBI:29999"/>
        <dbReference type="ChEBI" id="CHEBI:30616"/>
        <dbReference type="ChEBI" id="CHEBI:83421"/>
        <dbReference type="ChEBI" id="CHEBI:456216"/>
        <dbReference type="EC" id="2.7.11.1"/>
    </reaction>
</comment>
<dbReference type="SMART" id="SM00220">
    <property type="entry name" value="S_TKc"/>
    <property type="match status" value="1"/>
</dbReference>
<name>A0A8S1NNY4_9CILI</name>
<dbReference type="AlphaFoldDB" id="A0A8S1NNY4"/>
<evidence type="ECO:0000256" key="11">
    <source>
        <dbReference type="RuleBase" id="RU000304"/>
    </source>
</evidence>
<dbReference type="GO" id="GO:0005524">
    <property type="term" value="F:ATP binding"/>
    <property type="evidence" value="ECO:0007669"/>
    <property type="project" value="UniProtKB-UniRule"/>
</dbReference>
<sequence length="426" mass="48731">MSLKDFKIQSKLGDGAFSSVYKVRRIEDHLEYALKKVNLNNLSDKEKQNALNEVRILASIRHQNIISYKEAFLDAPSNSLCIVMELASDGDLLQKIKKYIKTNSSFKEADIFRYAFQLLNALKSLHDMKVMHRDIKSANIFIINNEVKLGDMNVSKVAKQGLLYTQTGTPYYASPEVWKDHPYDCKSDIWSLGCVLYEMAALKLPFQAEDMDGLFKKVIKGFYPKLPVTFSFDLHNLIRMMLQVSTALRPTATQLLELSFFQKYKLNTPDSSAQLLNTIQFPKNKSYINIFPKPNYKFKTEQNDKNDLEQIHRKRQATLGGNASIFSNPTRLSQYEESNQQSQIPIKLNKLDQIQLKSNRHSLVKLLSDGSLPRSNSKVNSNKLLQDKIRKRVPIPTLLDNLSPILCKKTNRVGNDSNSTMLPQIS</sequence>
<evidence type="ECO:0000259" key="12">
    <source>
        <dbReference type="PROSITE" id="PS50011"/>
    </source>
</evidence>
<dbReference type="InterPro" id="IPR051131">
    <property type="entry name" value="NEK_Ser/Thr_kinase_NIMA"/>
</dbReference>
<keyword evidence="5 10" id="KW-0547">Nucleotide-binding</keyword>
<dbReference type="EC" id="2.7.11.1" evidence="2"/>
<dbReference type="InterPro" id="IPR017441">
    <property type="entry name" value="Protein_kinase_ATP_BS"/>
</dbReference>